<evidence type="ECO:0000313" key="3">
    <source>
        <dbReference type="Proteomes" id="UP000663341"/>
    </source>
</evidence>
<protein>
    <submittedName>
        <fullName evidence="2">Uncharacterized protein</fullName>
    </submittedName>
</protein>
<dbReference type="EMBL" id="MT701598">
    <property type="protein sequence ID" value="QPB09936.1"/>
    <property type="molecule type" value="Genomic_DNA"/>
</dbReference>
<organism evidence="2 3">
    <name type="scientific">Streptomyces phage Sitrop</name>
    <dbReference type="NCBI Taxonomy" id="2767587"/>
    <lineage>
        <taxon>Viruses</taxon>
        <taxon>Duplodnaviria</taxon>
        <taxon>Heunggongvirae</taxon>
        <taxon>Uroviricota</taxon>
        <taxon>Caudoviricetes</taxon>
        <taxon>Arquatrovirinae</taxon>
        <taxon>Camvirus</taxon>
        <taxon>Camvirus sitrop</taxon>
    </lineage>
</organism>
<evidence type="ECO:0000313" key="2">
    <source>
        <dbReference type="EMBL" id="QPB09936.1"/>
    </source>
</evidence>
<keyword evidence="3" id="KW-1185">Reference proteome</keyword>
<gene>
    <name evidence="2" type="ORF">CPT_Sitrop_021</name>
</gene>
<keyword evidence="1" id="KW-0812">Transmembrane</keyword>
<keyword evidence="1" id="KW-0472">Membrane</keyword>
<name>A0A873WKA9_9CAUD</name>
<evidence type="ECO:0000256" key="1">
    <source>
        <dbReference type="SAM" id="Phobius"/>
    </source>
</evidence>
<keyword evidence="1" id="KW-1133">Transmembrane helix</keyword>
<feature type="transmembrane region" description="Helical" evidence="1">
    <location>
        <begin position="12"/>
        <end position="32"/>
    </location>
</feature>
<accession>A0A873WKA9</accession>
<dbReference type="Proteomes" id="UP000663341">
    <property type="component" value="Segment"/>
</dbReference>
<dbReference type="Pfam" id="PF10874">
    <property type="entry name" value="DUF2746"/>
    <property type="match status" value="1"/>
</dbReference>
<sequence>MTTGMEPTVQVALVTTGGTILVTLIGVVVEMLRRNHKALTEVQENVTIARDQVANSHSTNLRDDMDRLHDDVREVLDVLRTHGAEIGGLRADLRQERIERLAVSERLDHHLTTVASTTAATVAAVIGTTD</sequence>
<reference evidence="2" key="1">
    <citation type="submission" date="2020-07" db="EMBL/GenBank/DDBJ databases">
        <title>Complete genome sequence of Streptomyces phage Sitrop.</title>
        <authorList>
            <person name="Portillo V.H."/>
            <person name="Diaz H."/>
            <person name="Clark J.D."/>
            <person name="Hernandez I."/>
            <person name="Liu M."/>
            <person name="Burrowes B."/>
        </authorList>
    </citation>
    <scope>NUCLEOTIDE SEQUENCE</scope>
</reference>
<dbReference type="InterPro" id="IPR022704">
    <property type="entry name" value="DUF2746"/>
</dbReference>
<proteinExistence type="predicted"/>